<proteinExistence type="predicted"/>
<keyword evidence="3" id="KW-1185">Reference proteome</keyword>
<evidence type="ECO:0000256" key="1">
    <source>
        <dbReference type="SAM" id="Phobius"/>
    </source>
</evidence>
<keyword evidence="1" id="KW-0472">Membrane</keyword>
<gene>
    <name evidence="2" type="ORF">GCM10007094_41410</name>
</gene>
<dbReference type="Proteomes" id="UP000637980">
    <property type="component" value="Unassembled WGS sequence"/>
</dbReference>
<keyword evidence="1" id="KW-0812">Transmembrane</keyword>
<feature type="transmembrane region" description="Helical" evidence="1">
    <location>
        <begin position="45"/>
        <end position="65"/>
    </location>
</feature>
<evidence type="ECO:0000313" key="2">
    <source>
        <dbReference type="EMBL" id="GHB47822.1"/>
    </source>
</evidence>
<name>A0ABQ3ESI0_9HYPH</name>
<accession>A0ABQ3ESI0</accession>
<dbReference type="EMBL" id="BMXE01000010">
    <property type="protein sequence ID" value="GHB47822.1"/>
    <property type="molecule type" value="Genomic_DNA"/>
</dbReference>
<feature type="transmembrane region" description="Helical" evidence="1">
    <location>
        <begin position="12"/>
        <end position="33"/>
    </location>
</feature>
<reference evidence="3" key="1">
    <citation type="journal article" date="2019" name="Int. J. Syst. Evol. Microbiol.">
        <title>The Global Catalogue of Microorganisms (GCM) 10K type strain sequencing project: providing services to taxonomists for standard genome sequencing and annotation.</title>
        <authorList>
            <consortium name="The Broad Institute Genomics Platform"/>
            <consortium name="The Broad Institute Genome Sequencing Center for Infectious Disease"/>
            <person name="Wu L."/>
            <person name="Ma J."/>
        </authorList>
    </citation>
    <scope>NUCLEOTIDE SEQUENCE [LARGE SCALE GENOMIC DNA]</scope>
    <source>
        <strain evidence="3">KCTC 12861</strain>
    </source>
</reference>
<evidence type="ECO:0000313" key="3">
    <source>
        <dbReference type="Proteomes" id="UP000637980"/>
    </source>
</evidence>
<comment type="caution">
    <text evidence="2">The sequence shown here is derived from an EMBL/GenBank/DDBJ whole genome shotgun (WGS) entry which is preliminary data.</text>
</comment>
<protein>
    <submittedName>
        <fullName evidence="2">Uncharacterized protein</fullName>
    </submittedName>
</protein>
<sequence length="133" mass="14938">MFFDVMVGEGKNVYYLTLIIVPFIILSLSLAYRIGGGSSGNTLRLSFALLLIMLSGIEDLAFFIVNTHEIGAFNPVPEVWHWVSHIEVRLGHPPSKYEVYAFIIGHFALAAFVLFYPFRSVSRLKPIFGVQEA</sequence>
<keyword evidence="1" id="KW-1133">Transmembrane helix</keyword>
<organism evidence="2 3">
    <name type="scientific">Pseudovibrio japonicus</name>
    <dbReference type="NCBI Taxonomy" id="366534"/>
    <lineage>
        <taxon>Bacteria</taxon>
        <taxon>Pseudomonadati</taxon>
        <taxon>Pseudomonadota</taxon>
        <taxon>Alphaproteobacteria</taxon>
        <taxon>Hyphomicrobiales</taxon>
        <taxon>Stappiaceae</taxon>
        <taxon>Pseudovibrio</taxon>
    </lineage>
</organism>
<feature type="transmembrane region" description="Helical" evidence="1">
    <location>
        <begin position="99"/>
        <end position="118"/>
    </location>
</feature>